<dbReference type="AlphaFoldDB" id="A0A543NAD0"/>
<evidence type="ECO:0000313" key="3">
    <source>
        <dbReference type="EMBL" id="TQN28756.1"/>
    </source>
</evidence>
<dbReference type="Proteomes" id="UP000317422">
    <property type="component" value="Unassembled WGS sequence"/>
</dbReference>
<name>A0A543NAD0_9ACTN</name>
<feature type="compositionally biased region" description="Basic and acidic residues" evidence="1">
    <location>
        <begin position="11"/>
        <end position="20"/>
    </location>
</feature>
<evidence type="ECO:0000313" key="4">
    <source>
        <dbReference type="Proteomes" id="UP000317422"/>
    </source>
</evidence>
<proteinExistence type="predicted"/>
<sequence length="235" mass="26142">MAATQFSSESTRPEQRLREAGRDAGLFVRQALRTFRATGAILPSGSSLATTLCRFLDERHPPDAPLSILEAGAGTGAVSRVIAAHMRKDDTVDFVESNPEFAGRLAELLETDPELSRVADQATVHAELVTELGTDRRYDVIISGLPFSNFTAAEVREILEYYSTVLRPGGHLSLFGYLYTKPVKAVVAPREKYLRQVRANWVLEEWVNSYGIDTERVLANVPPAWVYHLRQPERG</sequence>
<keyword evidence="3" id="KW-0808">Transferase</keyword>
<dbReference type="OrthoDB" id="3528482at2"/>
<feature type="region of interest" description="Disordered" evidence="1">
    <location>
        <begin position="1"/>
        <end position="20"/>
    </location>
</feature>
<dbReference type="Gene3D" id="3.40.50.150">
    <property type="entry name" value="Vaccinia Virus protein VP39"/>
    <property type="match status" value="1"/>
</dbReference>
<dbReference type="GO" id="GO:0008168">
    <property type="term" value="F:methyltransferase activity"/>
    <property type="evidence" value="ECO:0007669"/>
    <property type="project" value="UniProtKB-KW"/>
</dbReference>
<dbReference type="SUPFAM" id="SSF53335">
    <property type="entry name" value="S-adenosyl-L-methionine-dependent methyltransferases"/>
    <property type="match status" value="1"/>
</dbReference>
<organism evidence="3 4">
    <name type="scientific">Haloactinospora alba</name>
    <dbReference type="NCBI Taxonomy" id="405555"/>
    <lineage>
        <taxon>Bacteria</taxon>
        <taxon>Bacillati</taxon>
        <taxon>Actinomycetota</taxon>
        <taxon>Actinomycetes</taxon>
        <taxon>Streptosporangiales</taxon>
        <taxon>Nocardiopsidaceae</taxon>
        <taxon>Haloactinospora</taxon>
    </lineage>
</organism>
<comment type="caution">
    <text evidence="3">The sequence shown here is derived from an EMBL/GenBank/DDBJ whole genome shotgun (WGS) entry which is preliminary data.</text>
</comment>
<gene>
    <name evidence="3" type="ORF">FHX37_4120</name>
</gene>
<dbReference type="CDD" id="cd02440">
    <property type="entry name" value="AdoMet_MTases"/>
    <property type="match status" value="1"/>
</dbReference>
<dbReference type="InterPro" id="IPR013217">
    <property type="entry name" value="Methyltransf_12"/>
</dbReference>
<feature type="domain" description="Methyltransferase type 12" evidence="2">
    <location>
        <begin position="69"/>
        <end position="172"/>
    </location>
</feature>
<dbReference type="GO" id="GO:0032259">
    <property type="term" value="P:methylation"/>
    <property type="evidence" value="ECO:0007669"/>
    <property type="project" value="UniProtKB-KW"/>
</dbReference>
<dbReference type="EMBL" id="VFQC01000002">
    <property type="protein sequence ID" value="TQN28756.1"/>
    <property type="molecule type" value="Genomic_DNA"/>
</dbReference>
<protein>
    <submittedName>
        <fullName evidence="3">Phospholipid N-methyltransferase</fullName>
    </submittedName>
</protein>
<evidence type="ECO:0000259" key="2">
    <source>
        <dbReference type="Pfam" id="PF08242"/>
    </source>
</evidence>
<dbReference type="RefSeq" id="WP_141925756.1">
    <property type="nucleotide sequence ID" value="NZ_VFQC01000002.1"/>
</dbReference>
<keyword evidence="4" id="KW-1185">Reference proteome</keyword>
<reference evidence="3 4" key="1">
    <citation type="submission" date="2019-06" db="EMBL/GenBank/DDBJ databases">
        <title>Sequencing the genomes of 1000 actinobacteria strains.</title>
        <authorList>
            <person name="Klenk H.-P."/>
        </authorList>
    </citation>
    <scope>NUCLEOTIDE SEQUENCE [LARGE SCALE GENOMIC DNA]</scope>
    <source>
        <strain evidence="3 4">DSM 45015</strain>
    </source>
</reference>
<dbReference type="InterPro" id="IPR029063">
    <property type="entry name" value="SAM-dependent_MTases_sf"/>
</dbReference>
<dbReference type="Pfam" id="PF08242">
    <property type="entry name" value="Methyltransf_12"/>
    <property type="match status" value="1"/>
</dbReference>
<evidence type="ECO:0000256" key="1">
    <source>
        <dbReference type="SAM" id="MobiDB-lite"/>
    </source>
</evidence>
<keyword evidence="3" id="KW-0489">Methyltransferase</keyword>
<feature type="compositionally biased region" description="Polar residues" evidence="1">
    <location>
        <begin position="1"/>
        <end position="10"/>
    </location>
</feature>
<accession>A0A543NAD0</accession>